<protein>
    <submittedName>
        <fullName evidence="1">Uncharacterized protein</fullName>
    </submittedName>
</protein>
<name>A0A6G1QQI2_CHAAH</name>
<dbReference type="Proteomes" id="UP000503349">
    <property type="component" value="Chromosome 20"/>
</dbReference>
<proteinExistence type="predicted"/>
<gene>
    <name evidence="1" type="ORF">EXN66_Car020417</name>
</gene>
<reference evidence="1 2" key="1">
    <citation type="submission" date="2019-02" db="EMBL/GenBank/DDBJ databases">
        <title>Opniocepnalus argus genome.</title>
        <authorList>
            <person name="Zhou C."/>
            <person name="Xiao S."/>
        </authorList>
    </citation>
    <scope>NUCLEOTIDE SEQUENCE [LARGE SCALE GENOMIC DNA]</scope>
    <source>
        <strain evidence="1">OARG1902GOOAL</strain>
        <tissue evidence="1">Muscle</tissue>
    </source>
</reference>
<accession>A0A6G1QQI2</accession>
<sequence>MGKSSHMLKSGGLSTSMWPFIKFYISQRFTSWPTDALVPDPLPCFFCNQPYPTSGLTTSDYVEQVCLANQKMEDTNLLCLPPIHPHVRWQG</sequence>
<organism evidence="1 2">
    <name type="scientific">Channa argus</name>
    <name type="common">Northern snakehead</name>
    <name type="synonym">Ophicephalus argus</name>
    <dbReference type="NCBI Taxonomy" id="215402"/>
    <lineage>
        <taxon>Eukaryota</taxon>
        <taxon>Metazoa</taxon>
        <taxon>Chordata</taxon>
        <taxon>Craniata</taxon>
        <taxon>Vertebrata</taxon>
        <taxon>Euteleostomi</taxon>
        <taxon>Actinopterygii</taxon>
        <taxon>Neopterygii</taxon>
        <taxon>Teleostei</taxon>
        <taxon>Neoteleostei</taxon>
        <taxon>Acanthomorphata</taxon>
        <taxon>Anabantaria</taxon>
        <taxon>Anabantiformes</taxon>
        <taxon>Channoidei</taxon>
        <taxon>Channidae</taxon>
        <taxon>Channa</taxon>
    </lineage>
</organism>
<dbReference type="EMBL" id="CM015731">
    <property type="protein sequence ID" value="KAF3704727.1"/>
    <property type="molecule type" value="Genomic_DNA"/>
</dbReference>
<evidence type="ECO:0000313" key="2">
    <source>
        <dbReference type="Proteomes" id="UP000503349"/>
    </source>
</evidence>
<evidence type="ECO:0000313" key="1">
    <source>
        <dbReference type="EMBL" id="KAF3704727.1"/>
    </source>
</evidence>
<keyword evidence="2" id="KW-1185">Reference proteome</keyword>
<dbReference type="AlphaFoldDB" id="A0A6G1QQI2"/>
<reference evidence="2" key="2">
    <citation type="submission" date="2019-02" db="EMBL/GenBank/DDBJ databases">
        <title>Opniocepnalus argus Var Kimnra genome.</title>
        <authorList>
            <person name="Zhou C."/>
            <person name="Xiao S."/>
        </authorList>
    </citation>
    <scope>NUCLEOTIDE SEQUENCE [LARGE SCALE GENOMIC DNA]</scope>
</reference>